<comment type="caution">
    <text evidence="6">The sequence shown here is derived from an EMBL/GenBank/DDBJ whole genome shotgun (WGS) entry which is preliminary data.</text>
</comment>
<dbReference type="GO" id="GO:0000160">
    <property type="term" value="P:phosphorelay signal transduction system"/>
    <property type="evidence" value="ECO:0007669"/>
    <property type="project" value="InterPro"/>
</dbReference>
<dbReference type="SMART" id="SM00448">
    <property type="entry name" value="REC"/>
    <property type="match status" value="1"/>
</dbReference>
<gene>
    <name evidence="6" type="ORF">IPO85_07980</name>
</gene>
<dbReference type="CDD" id="cd17535">
    <property type="entry name" value="REC_NarL-like"/>
    <property type="match status" value="1"/>
</dbReference>
<evidence type="ECO:0000259" key="5">
    <source>
        <dbReference type="PROSITE" id="PS50110"/>
    </source>
</evidence>
<evidence type="ECO:0000256" key="2">
    <source>
        <dbReference type="ARBA" id="ARBA00023125"/>
    </source>
</evidence>
<dbReference type="PANTHER" id="PTHR43214">
    <property type="entry name" value="TWO-COMPONENT RESPONSE REGULATOR"/>
    <property type="match status" value="1"/>
</dbReference>
<dbReference type="InterPro" id="IPR058245">
    <property type="entry name" value="NreC/VraR/RcsB-like_REC"/>
</dbReference>
<dbReference type="PROSITE" id="PS50043">
    <property type="entry name" value="HTH_LUXR_2"/>
    <property type="match status" value="1"/>
</dbReference>
<dbReference type="InterPro" id="IPR000792">
    <property type="entry name" value="Tscrpt_reg_LuxR_C"/>
</dbReference>
<dbReference type="EMBL" id="JADKFW010000004">
    <property type="protein sequence ID" value="MBK9717438.1"/>
    <property type="molecule type" value="Genomic_DNA"/>
</dbReference>
<name>A0A9D7S7Y8_9BACT</name>
<keyword evidence="1 3" id="KW-0597">Phosphoprotein</keyword>
<sequence length="209" mass="23624">METKIMIYEDNANLRLNLVTFLQFVNEFKIVSSKENPSEILADIKNFNPDLILMDIDMPLMDGISALRILRNSGNYIPVIMLTIFDDDENIYNSICAGASGYILKNYLENIRQAISEVLQGGAPLTGLVAKKIIQSFSGIKKEQVSKHDLLSDKENQILQELVKGQSYKMIAESLKISIDTVRTHIKKIYKKLEVNSATEAIFKAKHIQ</sequence>
<dbReference type="PROSITE" id="PS50110">
    <property type="entry name" value="RESPONSE_REGULATORY"/>
    <property type="match status" value="1"/>
</dbReference>
<dbReference type="PRINTS" id="PR00038">
    <property type="entry name" value="HTHLUXR"/>
</dbReference>
<evidence type="ECO:0000259" key="4">
    <source>
        <dbReference type="PROSITE" id="PS50043"/>
    </source>
</evidence>
<feature type="domain" description="HTH luxR-type" evidence="4">
    <location>
        <begin position="144"/>
        <end position="209"/>
    </location>
</feature>
<dbReference type="SMART" id="SM00421">
    <property type="entry name" value="HTH_LUXR"/>
    <property type="match status" value="1"/>
</dbReference>
<accession>A0A9D7S7Y8</accession>
<dbReference type="SUPFAM" id="SSF52172">
    <property type="entry name" value="CheY-like"/>
    <property type="match status" value="1"/>
</dbReference>
<dbReference type="Pfam" id="PF00072">
    <property type="entry name" value="Response_reg"/>
    <property type="match status" value="1"/>
</dbReference>
<organism evidence="6 7">
    <name type="scientific">Candidatus Defluviibacterium haderslevense</name>
    <dbReference type="NCBI Taxonomy" id="2981993"/>
    <lineage>
        <taxon>Bacteria</taxon>
        <taxon>Pseudomonadati</taxon>
        <taxon>Bacteroidota</taxon>
        <taxon>Saprospiria</taxon>
        <taxon>Saprospirales</taxon>
        <taxon>Saprospiraceae</taxon>
        <taxon>Candidatus Defluviibacterium</taxon>
    </lineage>
</organism>
<feature type="domain" description="Response regulatory" evidence="5">
    <location>
        <begin position="4"/>
        <end position="120"/>
    </location>
</feature>
<dbReference type="GO" id="GO:0006355">
    <property type="term" value="P:regulation of DNA-templated transcription"/>
    <property type="evidence" value="ECO:0007669"/>
    <property type="project" value="InterPro"/>
</dbReference>
<dbReference type="PANTHER" id="PTHR43214:SF37">
    <property type="entry name" value="TRANSCRIPTIONAL REGULATORY PROTEIN YDFI"/>
    <property type="match status" value="1"/>
</dbReference>
<dbReference type="GO" id="GO:0003677">
    <property type="term" value="F:DNA binding"/>
    <property type="evidence" value="ECO:0007669"/>
    <property type="project" value="UniProtKB-KW"/>
</dbReference>
<dbReference type="Proteomes" id="UP000808349">
    <property type="component" value="Unassembled WGS sequence"/>
</dbReference>
<feature type="modified residue" description="4-aspartylphosphate" evidence="3">
    <location>
        <position position="55"/>
    </location>
</feature>
<dbReference type="InterPro" id="IPR001789">
    <property type="entry name" value="Sig_transdc_resp-reg_receiver"/>
</dbReference>
<dbReference type="InterPro" id="IPR016032">
    <property type="entry name" value="Sig_transdc_resp-reg_C-effctor"/>
</dbReference>
<dbReference type="InterPro" id="IPR039420">
    <property type="entry name" value="WalR-like"/>
</dbReference>
<dbReference type="InterPro" id="IPR011006">
    <property type="entry name" value="CheY-like_superfamily"/>
</dbReference>
<dbReference type="Gene3D" id="3.40.50.2300">
    <property type="match status" value="1"/>
</dbReference>
<dbReference type="SUPFAM" id="SSF46894">
    <property type="entry name" value="C-terminal effector domain of the bipartite response regulators"/>
    <property type="match status" value="1"/>
</dbReference>
<reference evidence="6 7" key="1">
    <citation type="submission" date="2020-10" db="EMBL/GenBank/DDBJ databases">
        <title>Connecting structure to function with the recovery of over 1000 high-quality activated sludge metagenome-assembled genomes encoding full-length rRNA genes using long-read sequencing.</title>
        <authorList>
            <person name="Singleton C.M."/>
            <person name="Petriglieri F."/>
            <person name="Kristensen J.M."/>
            <person name="Kirkegaard R.H."/>
            <person name="Michaelsen T.Y."/>
            <person name="Andersen M.H."/>
            <person name="Karst S.M."/>
            <person name="Dueholm M.S."/>
            <person name="Nielsen P.H."/>
            <person name="Albertsen M."/>
        </authorList>
    </citation>
    <scope>NUCLEOTIDE SEQUENCE [LARGE SCALE GENOMIC DNA]</scope>
    <source>
        <strain evidence="6">Ribe_18-Q3-R11-54_BAT3C.373</strain>
    </source>
</reference>
<dbReference type="AlphaFoldDB" id="A0A9D7S7Y8"/>
<keyword evidence="2" id="KW-0238">DNA-binding</keyword>
<evidence type="ECO:0000256" key="3">
    <source>
        <dbReference type="PROSITE-ProRule" id="PRU00169"/>
    </source>
</evidence>
<evidence type="ECO:0000313" key="6">
    <source>
        <dbReference type="EMBL" id="MBK9717438.1"/>
    </source>
</evidence>
<proteinExistence type="predicted"/>
<dbReference type="CDD" id="cd06170">
    <property type="entry name" value="LuxR_C_like"/>
    <property type="match status" value="1"/>
</dbReference>
<dbReference type="Pfam" id="PF00196">
    <property type="entry name" value="GerE"/>
    <property type="match status" value="1"/>
</dbReference>
<evidence type="ECO:0000256" key="1">
    <source>
        <dbReference type="ARBA" id="ARBA00022553"/>
    </source>
</evidence>
<evidence type="ECO:0000313" key="7">
    <source>
        <dbReference type="Proteomes" id="UP000808349"/>
    </source>
</evidence>
<protein>
    <submittedName>
        <fullName evidence="6">Response regulator transcription factor</fullName>
    </submittedName>
</protein>